<dbReference type="InterPro" id="IPR001138">
    <property type="entry name" value="Zn2Cys6_DnaBD"/>
</dbReference>
<dbReference type="InterPro" id="IPR036864">
    <property type="entry name" value="Zn2-C6_fun-type_DNA-bd_sf"/>
</dbReference>
<evidence type="ECO:0000259" key="6">
    <source>
        <dbReference type="PROSITE" id="PS50048"/>
    </source>
</evidence>
<organism evidence="7 8">
    <name type="scientific">Trichoderma simmonsii</name>
    <dbReference type="NCBI Taxonomy" id="1491479"/>
    <lineage>
        <taxon>Eukaryota</taxon>
        <taxon>Fungi</taxon>
        <taxon>Dikarya</taxon>
        <taxon>Ascomycota</taxon>
        <taxon>Pezizomycotina</taxon>
        <taxon>Sordariomycetes</taxon>
        <taxon>Hypocreomycetidae</taxon>
        <taxon>Hypocreales</taxon>
        <taxon>Hypocreaceae</taxon>
        <taxon>Trichoderma</taxon>
    </lineage>
</organism>
<dbReference type="GO" id="GO:0000981">
    <property type="term" value="F:DNA-binding transcription factor activity, RNA polymerase II-specific"/>
    <property type="evidence" value="ECO:0007669"/>
    <property type="project" value="InterPro"/>
</dbReference>
<comment type="subcellular location">
    <subcellularLocation>
        <location evidence="1">Nucleus</location>
    </subcellularLocation>
</comment>
<keyword evidence="8" id="KW-1185">Reference proteome</keyword>
<dbReference type="SUPFAM" id="SSF57701">
    <property type="entry name" value="Zn2/Cys6 DNA-binding domain"/>
    <property type="match status" value="1"/>
</dbReference>
<dbReference type="Pfam" id="PF04082">
    <property type="entry name" value="Fungal_trans"/>
    <property type="match status" value="1"/>
</dbReference>
<sequence>MEVQSLVSYTARRIRPAMHPCQQCKRLKRRCDRELPECSLCTRTHRPCEYPPGSMPASPKEAQLSPGILLDIPINRFPGTYFFDRRVFNDCHMSIERGHLPPSSVALNDWTSTDEIRQIANKYFSSVHLWFPIINRSKFYGSFLHGSVEADVEISLLAMCMQLLGSRSSNGLQAPDTVYISIRQAFVQLEQAGVLNITVLQALLLTALYEIGNGIYPAAYLTIGNCARYAVALDLDREILNWNHDASDWVVMEEKHRAWWAVLILDRYINIGCPRRALCTPDPIQLQYLPMADDDWNQGTRINAPPHRLSTPVEVKMGKFARLAQATHLLGRVLRHIRDPTTDEAFLSEEREALDRALRSLLSLTVDEEMAETDTAFCSPMALLGSALLTLHSESSGVLSDTLAESPVEANRKNYNMAIETNSQVVLPVAHRIRDCWPSAPRYPSPLVLDWMYRCIVACNGFQKDNHSLLYEGCIEDVKEAMKLLSRQWAIGDLYFKLLDIA</sequence>
<dbReference type="Proteomes" id="UP000826661">
    <property type="component" value="Chromosome VI"/>
</dbReference>
<proteinExistence type="predicted"/>
<dbReference type="InterPro" id="IPR007219">
    <property type="entry name" value="XnlR_reg_dom"/>
</dbReference>
<dbReference type="AlphaFoldDB" id="A0A8G0LJK6"/>
<dbReference type="PROSITE" id="PS00463">
    <property type="entry name" value="ZN2_CY6_FUNGAL_1"/>
    <property type="match status" value="1"/>
</dbReference>
<dbReference type="GO" id="GO:0006351">
    <property type="term" value="P:DNA-templated transcription"/>
    <property type="evidence" value="ECO:0007669"/>
    <property type="project" value="InterPro"/>
</dbReference>
<evidence type="ECO:0000313" key="7">
    <source>
        <dbReference type="EMBL" id="QYT03492.1"/>
    </source>
</evidence>
<dbReference type="Gene3D" id="4.10.240.10">
    <property type="entry name" value="Zn(2)-C6 fungal-type DNA-binding domain"/>
    <property type="match status" value="1"/>
</dbReference>
<dbReference type="InterPro" id="IPR050815">
    <property type="entry name" value="TF_fung"/>
</dbReference>
<name>A0A8G0LJK6_9HYPO</name>
<reference evidence="7 8" key="1">
    <citation type="journal article" date="2021" name="BMC Genomics">
        <title>Telomere-to-telomere genome assembly of asparaginase-producing Trichoderma simmonsii.</title>
        <authorList>
            <person name="Chung D."/>
            <person name="Kwon Y.M."/>
            <person name="Yang Y."/>
        </authorList>
    </citation>
    <scope>NUCLEOTIDE SEQUENCE [LARGE SCALE GENOMIC DNA]</scope>
    <source>
        <strain evidence="7 8">GH-Sj1</strain>
    </source>
</reference>
<protein>
    <submittedName>
        <fullName evidence="7">Zn(2)-C6 fungal-type domain-containing protein</fullName>
    </submittedName>
</protein>
<dbReference type="Pfam" id="PF00172">
    <property type="entry name" value="Zn_clus"/>
    <property type="match status" value="1"/>
</dbReference>
<keyword evidence="4" id="KW-0804">Transcription</keyword>
<evidence type="ECO:0000256" key="3">
    <source>
        <dbReference type="ARBA" id="ARBA00023015"/>
    </source>
</evidence>
<dbReference type="SMART" id="SM00906">
    <property type="entry name" value="Fungal_trans"/>
    <property type="match status" value="1"/>
</dbReference>
<dbReference type="CDD" id="cd12148">
    <property type="entry name" value="fungal_TF_MHR"/>
    <property type="match status" value="1"/>
</dbReference>
<evidence type="ECO:0000256" key="2">
    <source>
        <dbReference type="ARBA" id="ARBA00022723"/>
    </source>
</evidence>
<evidence type="ECO:0000256" key="1">
    <source>
        <dbReference type="ARBA" id="ARBA00004123"/>
    </source>
</evidence>
<evidence type="ECO:0000256" key="5">
    <source>
        <dbReference type="ARBA" id="ARBA00023242"/>
    </source>
</evidence>
<dbReference type="GO" id="GO:0005634">
    <property type="term" value="C:nucleus"/>
    <property type="evidence" value="ECO:0007669"/>
    <property type="project" value="UniProtKB-SubCell"/>
</dbReference>
<dbReference type="PANTHER" id="PTHR47338">
    <property type="entry name" value="ZN(II)2CYS6 TRANSCRIPTION FACTOR (EUROFUNG)-RELATED"/>
    <property type="match status" value="1"/>
</dbReference>
<evidence type="ECO:0000256" key="4">
    <source>
        <dbReference type="ARBA" id="ARBA00023163"/>
    </source>
</evidence>
<evidence type="ECO:0000313" key="8">
    <source>
        <dbReference type="Proteomes" id="UP000826661"/>
    </source>
</evidence>
<dbReference type="CDD" id="cd00067">
    <property type="entry name" value="GAL4"/>
    <property type="match status" value="1"/>
</dbReference>
<dbReference type="GO" id="GO:0003677">
    <property type="term" value="F:DNA binding"/>
    <property type="evidence" value="ECO:0007669"/>
    <property type="project" value="InterPro"/>
</dbReference>
<dbReference type="PROSITE" id="PS50048">
    <property type="entry name" value="ZN2_CY6_FUNGAL_2"/>
    <property type="match status" value="1"/>
</dbReference>
<dbReference type="EMBL" id="CP075869">
    <property type="protein sequence ID" value="QYT03492.1"/>
    <property type="molecule type" value="Genomic_DNA"/>
</dbReference>
<dbReference type="SMART" id="SM00066">
    <property type="entry name" value="GAL4"/>
    <property type="match status" value="1"/>
</dbReference>
<keyword evidence="2" id="KW-0479">Metal-binding</keyword>
<dbReference type="GO" id="GO:0008270">
    <property type="term" value="F:zinc ion binding"/>
    <property type="evidence" value="ECO:0007669"/>
    <property type="project" value="InterPro"/>
</dbReference>
<keyword evidence="3" id="KW-0805">Transcription regulation</keyword>
<dbReference type="PANTHER" id="PTHR47338:SF20">
    <property type="entry name" value="ZN(II)2CYS6 TRANSCRIPTION FACTOR (EUROFUNG)"/>
    <property type="match status" value="1"/>
</dbReference>
<gene>
    <name evidence="7" type="ORF">H0G86_010443</name>
</gene>
<accession>A0A8G0LJK6</accession>
<feature type="domain" description="Zn(2)-C6 fungal-type" evidence="6">
    <location>
        <begin position="20"/>
        <end position="50"/>
    </location>
</feature>
<keyword evidence="5" id="KW-0539">Nucleus</keyword>